<dbReference type="InterPro" id="IPR003439">
    <property type="entry name" value="ABC_transporter-like_ATP-bd"/>
</dbReference>
<evidence type="ECO:0000259" key="2">
    <source>
        <dbReference type="Pfam" id="PF00005"/>
    </source>
</evidence>
<reference evidence="3 4" key="1">
    <citation type="submission" date="2018-08" db="EMBL/GenBank/DDBJ databases">
        <title>A genome reference for cultivated species of the human gut microbiota.</title>
        <authorList>
            <person name="Zou Y."/>
            <person name="Xue W."/>
            <person name="Luo G."/>
        </authorList>
    </citation>
    <scope>NUCLEOTIDE SEQUENCE [LARGE SCALE GENOMIC DNA]</scope>
    <source>
        <strain evidence="3 4">AF14-32</strain>
    </source>
</reference>
<organism evidence="3 4">
    <name type="scientific">Bacteroides intestinalis</name>
    <dbReference type="NCBI Taxonomy" id="329854"/>
    <lineage>
        <taxon>Bacteria</taxon>
        <taxon>Pseudomonadati</taxon>
        <taxon>Bacteroidota</taxon>
        <taxon>Bacteroidia</taxon>
        <taxon>Bacteroidales</taxon>
        <taxon>Bacteroidaceae</taxon>
        <taxon>Bacteroides</taxon>
    </lineage>
</organism>
<dbReference type="GO" id="GO:0005524">
    <property type="term" value="F:ATP binding"/>
    <property type="evidence" value="ECO:0007669"/>
    <property type="project" value="UniProtKB-KW"/>
</dbReference>
<accession>A0A412XV11</accession>
<dbReference type="SUPFAM" id="SSF52540">
    <property type="entry name" value="P-loop containing nucleoside triphosphate hydrolases"/>
    <property type="match status" value="1"/>
</dbReference>
<evidence type="ECO:0000256" key="1">
    <source>
        <dbReference type="ARBA" id="ARBA00022448"/>
    </source>
</evidence>
<dbReference type="Proteomes" id="UP000283850">
    <property type="component" value="Unassembled WGS sequence"/>
</dbReference>
<dbReference type="AlphaFoldDB" id="A0A412XV11"/>
<gene>
    <name evidence="3" type="ORF">DWW10_21065</name>
</gene>
<feature type="domain" description="ABC transporter" evidence="2">
    <location>
        <begin position="22"/>
        <end position="52"/>
    </location>
</feature>
<name>A0A412XV11_9BACE</name>
<proteinExistence type="predicted"/>
<dbReference type="GO" id="GO:0016887">
    <property type="term" value="F:ATP hydrolysis activity"/>
    <property type="evidence" value="ECO:0007669"/>
    <property type="project" value="InterPro"/>
</dbReference>
<protein>
    <submittedName>
        <fullName evidence="3">ATP-binding cassette domain-containing protein</fullName>
    </submittedName>
</protein>
<evidence type="ECO:0000313" key="4">
    <source>
        <dbReference type="Proteomes" id="UP000283850"/>
    </source>
</evidence>
<dbReference type="PANTHER" id="PTHR42788:SF13">
    <property type="entry name" value="ALIPHATIC SULFONATES IMPORT ATP-BINDING PROTEIN SSUB"/>
    <property type="match status" value="1"/>
</dbReference>
<keyword evidence="3" id="KW-0067">ATP-binding</keyword>
<dbReference type="Gene3D" id="3.40.50.300">
    <property type="entry name" value="P-loop containing nucleotide triphosphate hydrolases"/>
    <property type="match status" value="1"/>
</dbReference>
<comment type="caution">
    <text evidence="3">The sequence shown here is derived from an EMBL/GenBank/DDBJ whole genome shotgun (WGS) entry which is preliminary data.</text>
</comment>
<dbReference type="PANTHER" id="PTHR42788">
    <property type="entry name" value="TAURINE IMPORT ATP-BINDING PROTEIN-RELATED"/>
    <property type="match status" value="1"/>
</dbReference>
<sequence length="57" mass="6313">MIKLVDVNKTFRTQEIETHALCNVNMEIQDSEFASIMGPSGCGKSTLLNILVLDDKT</sequence>
<dbReference type="EMBL" id="QRZF01000020">
    <property type="protein sequence ID" value="RGV49044.1"/>
    <property type="molecule type" value="Genomic_DNA"/>
</dbReference>
<keyword evidence="3" id="KW-0547">Nucleotide-binding</keyword>
<keyword evidence="1" id="KW-0813">Transport</keyword>
<dbReference type="Pfam" id="PF00005">
    <property type="entry name" value="ABC_tran"/>
    <property type="match status" value="1"/>
</dbReference>
<dbReference type="InterPro" id="IPR027417">
    <property type="entry name" value="P-loop_NTPase"/>
</dbReference>
<evidence type="ECO:0000313" key="3">
    <source>
        <dbReference type="EMBL" id="RGV49044.1"/>
    </source>
</evidence>
<dbReference type="InterPro" id="IPR050166">
    <property type="entry name" value="ABC_transporter_ATP-bind"/>
</dbReference>